<sequence length="41" mass="4902">MSNYTRVQTGHSLTKHLLFGWMVFWVPTIYYAVSPNHYFHA</sequence>
<evidence type="ECO:0000313" key="2">
    <source>
        <dbReference type="EMBL" id="AKJ72407.1"/>
    </source>
</evidence>
<protein>
    <submittedName>
        <fullName evidence="2">Uncharacterized protein</fullName>
    </submittedName>
</protein>
<proteinExistence type="predicted"/>
<evidence type="ECO:0000313" key="3">
    <source>
        <dbReference type="Proteomes" id="UP000204476"/>
    </source>
</evidence>
<dbReference type="KEGG" id="vg:26516022"/>
<keyword evidence="1" id="KW-0472">Membrane</keyword>
<dbReference type="EMBL" id="KR053201">
    <property type="protein sequence ID" value="AKJ72407.1"/>
    <property type="molecule type" value="Genomic_DNA"/>
</dbReference>
<dbReference type="GeneID" id="26516022"/>
<reference evidence="2 3" key="1">
    <citation type="journal article" date="2015" name="PLoS ONE">
        <title>Lysis to Kill: Evaluation of the Lytic Abilities, and Genomics of Nine Bacteriophages Infective for Gordonia spp. and Their Potential Use in Activated Sludge Foam Biocontrol.</title>
        <authorList>
            <person name="Dyson Z.A."/>
            <person name="Tucci J."/>
            <person name="Seviour R.J."/>
            <person name="Petrovski S."/>
        </authorList>
    </citation>
    <scope>NUCLEOTIDE SEQUENCE [LARGE SCALE GENOMIC DNA]</scope>
</reference>
<keyword evidence="1" id="KW-1133">Transmembrane helix</keyword>
<accession>A0A0K0N6Q4</accession>
<dbReference type="RefSeq" id="YP_009187126.1">
    <property type="nucleotide sequence ID" value="NC_028653.1"/>
</dbReference>
<keyword evidence="1" id="KW-0812">Transmembrane</keyword>
<gene>
    <name evidence="2" type="ORF">GTE8_64</name>
</gene>
<evidence type="ECO:0000256" key="1">
    <source>
        <dbReference type="SAM" id="Phobius"/>
    </source>
</evidence>
<feature type="transmembrane region" description="Helical" evidence="1">
    <location>
        <begin position="12"/>
        <end position="33"/>
    </location>
</feature>
<organism evidence="2 3">
    <name type="scientific">Gordonia phage GTE8</name>
    <dbReference type="NCBI Taxonomy" id="1647475"/>
    <lineage>
        <taxon>Viruses</taxon>
        <taxon>Duplodnaviria</taxon>
        <taxon>Heunggongvirae</taxon>
        <taxon>Uroviricota</taxon>
        <taxon>Caudoviricetes</taxon>
        <taxon>Zierdtviridae</taxon>
        <taxon>Emilbogenvirinae</taxon>
        <taxon>Foxborovirus</taxon>
        <taxon>Foxborovirus GTE8</taxon>
    </lineage>
</organism>
<dbReference type="Proteomes" id="UP000204476">
    <property type="component" value="Genome"/>
</dbReference>
<name>A0A0K0N6Q4_9CAUD</name>
<keyword evidence="3" id="KW-1185">Reference proteome</keyword>
<dbReference type="OrthoDB" id="29159at10239"/>